<proteinExistence type="predicted"/>
<gene>
    <name evidence="1" type="ORF">WQ53_12160</name>
</gene>
<name>A0A0E3Z2F8_9GAMM</name>
<keyword evidence="2" id="KW-1185">Reference proteome</keyword>
<evidence type="ECO:0000313" key="1">
    <source>
        <dbReference type="EMBL" id="AKC87394.1"/>
    </source>
</evidence>
<dbReference type="InterPro" id="IPR036249">
    <property type="entry name" value="Thioredoxin-like_sf"/>
</dbReference>
<dbReference type="Gene3D" id="3.40.30.10">
    <property type="entry name" value="Glutaredoxin"/>
    <property type="match status" value="1"/>
</dbReference>
<dbReference type="OrthoDB" id="8537427at2"/>
<evidence type="ECO:0000313" key="2">
    <source>
        <dbReference type="Proteomes" id="UP000033067"/>
    </source>
</evidence>
<dbReference type="EMBL" id="CP011144">
    <property type="protein sequence ID" value="AKC87394.1"/>
    <property type="molecule type" value="Genomic_DNA"/>
</dbReference>
<dbReference type="AlphaFoldDB" id="A0A0E3Z2F8"/>
<dbReference type="RefSeq" id="WP_052632727.1">
    <property type="nucleotide sequence ID" value="NZ_CP011144.1"/>
</dbReference>
<organism evidence="1 2">
    <name type="scientific">Pseudoxanthomonas suwonensis</name>
    <dbReference type="NCBI Taxonomy" id="314722"/>
    <lineage>
        <taxon>Bacteria</taxon>
        <taxon>Pseudomonadati</taxon>
        <taxon>Pseudomonadota</taxon>
        <taxon>Gammaproteobacteria</taxon>
        <taxon>Lysobacterales</taxon>
        <taxon>Lysobacteraceae</taxon>
        <taxon>Pseudoxanthomonas</taxon>
    </lineage>
</organism>
<dbReference type="PATRIC" id="fig|314722.6.peg.2637"/>
<reference evidence="1 2" key="1">
    <citation type="journal article" date="2015" name="Genome Announc.">
        <title>Complete Genome Sequence of Pseudoxanthomonas suwonensis Strain J1, a Cellulose-Degrading Bacterium Isolated from Leaf- and Wood-Enriched Soil.</title>
        <authorList>
            <person name="Hou L."/>
            <person name="Jiang J."/>
            <person name="Xu Z."/>
            <person name="Zhou Y."/>
            <person name="Leung F.C."/>
        </authorList>
    </citation>
    <scope>NUCLEOTIDE SEQUENCE [LARGE SCALE GENOMIC DNA]</scope>
    <source>
        <strain evidence="1 2">J1</strain>
    </source>
</reference>
<dbReference type="Proteomes" id="UP000033067">
    <property type="component" value="Chromosome"/>
</dbReference>
<dbReference type="SUPFAM" id="SSF52833">
    <property type="entry name" value="Thioredoxin-like"/>
    <property type="match status" value="1"/>
</dbReference>
<sequence>MPRYLLYQRDDCHLCDLALEVLAAARLPEPESVFIDGDAELEARYGIRVPVLRNGATGAELDWPFDEAGVRAWLA</sequence>
<dbReference type="InterPro" id="IPR008554">
    <property type="entry name" value="Glutaredoxin-like"/>
</dbReference>
<accession>A0A0E3Z2F8</accession>
<protein>
    <submittedName>
        <fullName evidence="1">Glutaredoxin</fullName>
    </submittedName>
</protein>
<dbReference type="KEGG" id="psuw:WQ53_12160"/>
<dbReference type="Pfam" id="PF05768">
    <property type="entry name" value="Glrx-like"/>
    <property type="match status" value="1"/>
</dbReference>